<protein>
    <recommendedName>
        <fullName evidence="2">Peptidase M6-like domain-containing protein</fullName>
    </recommendedName>
</protein>
<evidence type="ECO:0008006" key="2">
    <source>
        <dbReference type="Google" id="ProtNLM"/>
    </source>
</evidence>
<gene>
    <name evidence="1" type="ORF">METZ01_LOCUS129801</name>
</gene>
<reference evidence="1" key="1">
    <citation type="submission" date="2018-05" db="EMBL/GenBank/DDBJ databases">
        <authorList>
            <person name="Lanie J.A."/>
            <person name="Ng W.-L."/>
            <person name="Kazmierczak K.M."/>
            <person name="Andrzejewski T.M."/>
            <person name="Davidsen T.M."/>
            <person name="Wayne K.J."/>
            <person name="Tettelin H."/>
            <person name="Glass J.I."/>
            <person name="Rusch D."/>
            <person name="Podicherti R."/>
            <person name="Tsui H.-C.T."/>
            <person name="Winkler M.E."/>
        </authorList>
    </citation>
    <scope>NUCLEOTIDE SEQUENCE</scope>
</reference>
<sequence length="720" mass="78658">MRLSLKLLCVLSLLIAKDIRYKIQQTAGTSRLVTLQGANEDQVNQPYVRPPSRDDTTTVWLEDFEGDLDGWEFDTEWELTDETSYSGTYSYHIDDDNYDVISSIISPVLSIPAIESQNETYKLNFALWCDLPDFDGDGDNYLEDYYWVDIANVSDVPIYFGTSLANPYDGSSWWCGDPGVGGYLDAWVQFLDSPVISVPADAPTLTTMLKWGIEDPAGAVVEGTCTDGWDAANVRISSDGGETWALLTGDDPYDFNYGFGWIYNDPEYDCGGSLGTVAAGWGGQADWHEVTFDLSLYAGQDVIIRFAFGSDPAYSTPDDNTLTGFQIDNIVVAGGSGEVVFIDNADDQIFMVPAPGMEFVWEQFFYDYGDITRPGGLGWEVYQPGLPFNGNAMMDLADFTGSDIRIRFTGRMDENEDGGNGTGLFIDDVHIWKVEVNNIPQVQNLYAFASDAQVDVTWDGPPGGSYDNDDVSFVDGTFEDGIWMSSGTSVMGTYFGVPYGADAVFANSVSIWGQEGYSSATILHGYDVIAGNPASTPTFTQNIDLTENTWNDFTLGWTFIGDFILAIEVTTTVAISIDADNAPGIHSWANLGGWEPWTDVATYYGLTDGEFGIIANVTTVGGSTPVFNVYRSIGGDEFNIMFNGASLTETEYQDNLVQNGTEYCYQITTVYGEEESDPAGPACAMPEAQTIYEMAHDDGTGETSINAGSMNVLGVKFTPN</sequence>
<organism evidence="1">
    <name type="scientific">marine metagenome</name>
    <dbReference type="NCBI Taxonomy" id="408172"/>
    <lineage>
        <taxon>unclassified sequences</taxon>
        <taxon>metagenomes</taxon>
        <taxon>ecological metagenomes</taxon>
    </lineage>
</organism>
<name>A0A381YKG5_9ZZZZ</name>
<accession>A0A381YKG5</accession>
<evidence type="ECO:0000313" key="1">
    <source>
        <dbReference type="EMBL" id="SVA76947.1"/>
    </source>
</evidence>
<feature type="non-terminal residue" evidence="1">
    <location>
        <position position="720"/>
    </location>
</feature>
<dbReference type="EMBL" id="UINC01018339">
    <property type="protein sequence ID" value="SVA76947.1"/>
    <property type="molecule type" value="Genomic_DNA"/>
</dbReference>
<dbReference type="InterPro" id="IPR013783">
    <property type="entry name" value="Ig-like_fold"/>
</dbReference>
<proteinExistence type="predicted"/>
<dbReference type="AlphaFoldDB" id="A0A381YKG5"/>
<dbReference type="Gene3D" id="2.60.40.10">
    <property type="entry name" value="Immunoglobulins"/>
    <property type="match status" value="1"/>
</dbReference>
<dbReference type="Pfam" id="PF20773">
    <property type="entry name" value="InhA-like_MAM"/>
    <property type="match status" value="1"/>
</dbReference>